<dbReference type="InterPro" id="IPR002656">
    <property type="entry name" value="Acyl_transf_3_dom"/>
</dbReference>
<feature type="transmembrane region" description="Helical" evidence="7">
    <location>
        <begin position="193"/>
        <end position="211"/>
    </location>
</feature>
<evidence type="ECO:0000313" key="9">
    <source>
        <dbReference type="EMBL" id="APT91489.1"/>
    </source>
</evidence>
<feature type="transmembrane region" description="Helical" evidence="7">
    <location>
        <begin position="116"/>
        <end position="132"/>
    </location>
</feature>
<feature type="transmembrane region" description="Helical" evidence="7">
    <location>
        <begin position="163"/>
        <end position="181"/>
    </location>
</feature>
<comment type="similarity">
    <text evidence="2">Belongs to the acyltransferase 3 family.</text>
</comment>
<dbReference type="AlphaFoldDB" id="A0A1L7D030"/>
<evidence type="ECO:0000256" key="4">
    <source>
        <dbReference type="ARBA" id="ARBA00022692"/>
    </source>
</evidence>
<evidence type="ECO:0000256" key="7">
    <source>
        <dbReference type="SAM" id="Phobius"/>
    </source>
</evidence>
<dbReference type="PANTHER" id="PTHR40074">
    <property type="entry name" value="O-ACETYLTRANSFERASE WECH"/>
    <property type="match status" value="1"/>
</dbReference>
<dbReference type="STRING" id="1437874.CSPHI_11525"/>
<dbReference type="EMBL" id="CP009248">
    <property type="protein sequence ID" value="APT91489.1"/>
    <property type="molecule type" value="Genomic_DNA"/>
</dbReference>
<proteinExistence type="inferred from homology"/>
<keyword evidence="6 7" id="KW-0472">Membrane</keyword>
<evidence type="ECO:0000256" key="2">
    <source>
        <dbReference type="ARBA" id="ARBA00007400"/>
    </source>
</evidence>
<gene>
    <name evidence="9" type="ORF">CSPHI_11525</name>
</gene>
<accession>A0A1L7D030</accession>
<organism evidence="9 10">
    <name type="scientific">Corynebacterium sphenisci DSM 44792</name>
    <dbReference type="NCBI Taxonomy" id="1437874"/>
    <lineage>
        <taxon>Bacteria</taxon>
        <taxon>Bacillati</taxon>
        <taxon>Actinomycetota</taxon>
        <taxon>Actinomycetes</taxon>
        <taxon>Mycobacteriales</taxon>
        <taxon>Corynebacteriaceae</taxon>
        <taxon>Corynebacterium</taxon>
    </lineage>
</organism>
<dbReference type="GO" id="GO:0009246">
    <property type="term" value="P:enterobacterial common antigen biosynthetic process"/>
    <property type="evidence" value="ECO:0007669"/>
    <property type="project" value="TreeGrafter"/>
</dbReference>
<name>A0A1L7D030_9CORY</name>
<evidence type="ECO:0000259" key="8">
    <source>
        <dbReference type="Pfam" id="PF01757"/>
    </source>
</evidence>
<dbReference type="GO" id="GO:0005886">
    <property type="term" value="C:plasma membrane"/>
    <property type="evidence" value="ECO:0007669"/>
    <property type="project" value="UniProtKB-SubCell"/>
</dbReference>
<feature type="domain" description="Acyltransferase 3" evidence="8">
    <location>
        <begin position="12"/>
        <end position="321"/>
    </location>
</feature>
<evidence type="ECO:0000256" key="3">
    <source>
        <dbReference type="ARBA" id="ARBA00022475"/>
    </source>
</evidence>
<dbReference type="GO" id="GO:0016413">
    <property type="term" value="F:O-acetyltransferase activity"/>
    <property type="evidence" value="ECO:0007669"/>
    <property type="project" value="TreeGrafter"/>
</dbReference>
<keyword evidence="4 7" id="KW-0812">Transmembrane</keyword>
<comment type="subcellular location">
    <subcellularLocation>
        <location evidence="1">Cell membrane</location>
        <topology evidence="1">Multi-pass membrane protein</topology>
    </subcellularLocation>
</comment>
<feature type="transmembrane region" description="Helical" evidence="7">
    <location>
        <begin position="50"/>
        <end position="67"/>
    </location>
</feature>
<dbReference type="Pfam" id="PF01757">
    <property type="entry name" value="Acyl_transf_3"/>
    <property type="match status" value="1"/>
</dbReference>
<protein>
    <recommendedName>
        <fullName evidence="8">Acyltransferase 3 domain-containing protein</fullName>
    </recommendedName>
</protein>
<evidence type="ECO:0000256" key="6">
    <source>
        <dbReference type="ARBA" id="ARBA00023136"/>
    </source>
</evidence>
<feature type="transmembrane region" description="Helical" evidence="7">
    <location>
        <begin position="79"/>
        <end position="96"/>
    </location>
</feature>
<reference evidence="9 10" key="1">
    <citation type="submission" date="2014-08" db="EMBL/GenBank/DDBJ databases">
        <title>Complete genome sequence of Corynebacterium sphenisci CECT 5990(T) (=DSM 44792(T)), isolated from healthy wild penguins.</title>
        <authorList>
            <person name="Ruckert C."/>
            <person name="Albersmeier A."/>
            <person name="Winkler A."/>
            <person name="Kalinowski J."/>
        </authorList>
    </citation>
    <scope>NUCLEOTIDE SEQUENCE [LARGE SCALE GENOMIC DNA]</scope>
    <source>
        <strain evidence="9 10">DSM 44792</strain>
    </source>
</reference>
<feature type="transmembrane region" description="Helical" evidence="7">
    <location>
        <begin position="139"/>
        <end position="157"/>
    </location>
</feature>
<evidence type="ECO:0000256" key="5">
    <source>
        <dbReference type="ARBA" id="ARBA00022989"/>
    </source>
</evidence>
<sequence length="364" mass="39277">MAASAARAGRVGWVDLAKGICILLVVAYHVNLDPFPSTAIATLLRPTGVLRMPLFFFVSGLFAGRLLVGDGRWLLRRRVWPWAFPFTLWTIIYLGGMHREPPAAIAAQLVTPTSHMWFLQALIVYSVATWATRRLPRGAVLALAIALALAGPLLWGWSPWNQILRWWPAFLLGMAARELLVGASAGELTRRRLAWWAAGAAALWLLGQLLRGQVTIPAGPDQPPALHAAAQLVWLCRAPAGVALALALAVWLDRRRGGPLGALARRLRAIGQRTLAIYLTHIPVDILLEYRLIGSSERLTSLGEAAPWAVSIAAFAICLAAARALEALAVNVAWLRWLVYAPELPGSAAPSAPPASPSSATRTS</sequence>
<evidence type="ECO:0000313" key="10">
    <source>
        <dbReference type="Proteomes" id="UP000185469"/>
    </source>
</evidence>
<keyword evidence="3" id="KW-1003">Cell membrane</keyword>
<dbReference type="RefSeq" id="WP_075693341.1">
    <property type="nucleotide sequence ID" value="NZ_CP009248.1"/>
</dbReference>
<feature type="transmembrane region" description="Helical" evidence="7">
    <location>
        <begin position="231"/>
        <end position="252"/>
    </location>
</feature>
<keyword evidence="10" id="KW-1185">Reference proteome</keyword>
<keyword evidence="5 7" id="KW-1133">Transmembrane helix</keyword>
<evidence type="ECO:0000256" key="1">
    <source>
        <dbReference type="ARBA" id="ARBA00004651"/>
    </source>
</evidence>
<dbReference type="PANTHER" id="PTHR40074:SF2">
    <property type="entry name" value="O-ACETYLTRANSFERASE WECH"/>
    <property type="match status" value="1"/>
</dbReference>
<dbReference type="Proteomes" id="UP000185469">
    <property type="component" value="Chromosome"/>
</dbReference>
<feature type="transmembrane region" description="Helical" evidence="7">
    <location>
        <begin position="12"/>
        <end position="30"/>
    </location>
</feature>
<dbReference type="KEGG" id="csph:CSPHI_11525"/>